<accession>A0ACA9KJK9</accession>
<keyword evidence="2" id="KW-1185">Reference proteome</keyword>
<sequence length="312" mass="34920">MLSPQGQQAVSPADRLIVQEFGFAVVDCSWASDLLKKYAACKDSGEVVKVQNEWLKDIEEEYAQARVKTGDDDSNDLMVENPNHSLWNQDSDSDSDVLEVKNFGQLTLNDKDNDDFNDTDSQSEETREIRKMSNSDRKKKLEELAAKRRAAAEAEATGGSAATQDEYEDDGFIVDDEEDISDSESQHSSGENFTVSDEALESDYSDGVGSSKRKKKKVASSAKKSKGSNIKKKTTKRKKIESDDEDSSEEEVVKKRSSKKNKKKKGTSDEEELSDIHKDELDALDTSKIIKGRRTRGKQIDFKGQDPYDDDE</sequence>
<dbReference type="EMBL" id="CAJVPT010002183">
    <property type="protein sequence ID" value="CAG8477020.1"/>
    <property type="molecule type" value="Genomic_DNA"/>
</dbReference>
<gene>
    <name evidence="1" type="ORF">ACOLOM_LOCUS1840</name>
</gene>
<comment type="caution">
    <text evidence="1">The sequence shown here is derived from an EMBL/GenBank/DDBJ whole genome shotgun (WGS) entry which is preliminary data.</text>
</comment>
<name>A0ACA9KJK9_9GLOM</name>
<protein>
    <submittedName>
        <fullName evidence="1">9989_t:CDS:1</fullName>
    </submittedName>
</protein>
<evidence type="ECO:0000313" key="1">
    <source>
        <dbReference type="EMBL" id="CAG8477020.1"/>
    </source>
</evidence>
<reference evidence="1" key="1">
    <citation type="submission" date="2021-06" db="EMBL/GenBank/DDBJ databases">
        <authorList>
            <person name="Kallberg Y."/>
            <person name="Tangrot J."/>
            <person name="Rosling A."/>
        </authorList>
    </citation>
    <scope>NUCLEOTIDE SEQUENCE</scope>
    <source>
        <strain evidence="1">CL356</strain>
    </source>
</reference>
<dbReference type="Proteomes" id="UP000789525">
    <property type="component" value="Unassembled WGS sequence"/>
</dbReference>
<proteinExistence type="predicted"/>
<evidence type="ECO:0000313" key="2">
    <source>
        <dbReference type="Proteomes" id="UP000789525"/>
    </source>
</evidence>
<organism evidence="1 2">
    <name type="scientific">Acaulospora colombiana</name>
    <dbReference type="NCBI Taxonomy" id="27376"/>
    <lineage>
        <taxon>Eukaryota</taxon>
        <taxon>Fungi</taxon>
        <taxon>Fungi incertae sedis</taxon>
        <taxon>Mucoromycota</taxon>
        <taxon>Glomeromycotina</taxon>
        <taxon>Glomeromycetes</taxon>
        <taxon>Diversisporales</taxon>
        <taxon>Acaulosporaceae</taxon>
        <taxon>Acaulospora</taxon>
    </lineage>
</organism>